<proteinExistence type="predicted"/>
<dbReference type="EMBL" id="CAADEY010000075">
    <property type="protein sequence ID" value="VFJ59890.1"/>
    <property type="molecule type" value="Genomic_DNA"/>
</dbReference>
<organism evidence="1">
    <name type="scientific">Candidatus Kentrum sp. DK</name>
    <dbReference type="NCBI Taxonomy" id="2126562"/>
    <lineage>
        <taxon>Bacteria</taxon>
        <taxon>Pseudomonadati</taxon>
        <taxon>Pseudomonadota</taxon>
        <taxon>Gammaproteobacteria</taxon>
        <taxon>Candidatus Kentrum</taxon>
    </lineage>
</organism>
<sequence>MKELILDTVSRSELPEAWARQADVDESETVGVIVTTSQTTWEWRAIQQAQKAAVKQALEEDKAGGQYYSHKAMGMWIDSLIGENEQTMNPDVIFPPEK</sequence>
<reference evidence="1" key="1">
    <citation type="submission" date="2019-02" db="EMBL/GenBank/DDBJ databases">
        <authorList>
            <person name="Gruber-Vodicka R. H."/>
            <person name="Seah K. B. B."/>
        </authorList>
    </citation>
    <scope>NUCLEOTIDE SEQUENCE</scope>
    <source>
        <strain evidence="1">BECK_DK161</strain>
    </source>
</reference>
<evidence type="ECO:0000313" key="1">
    <source>
        <dbReference type="EMBL" id="VFJ59890.1"/>
    </source>
</evidence>
<dbReference type="AlphaFoldDB" id="A0A450T0G2"/>
<accession>A0A450T0G2</accession>
<name>A0A450T0G2_9GAMM</name>
<protein>
    <submittedName>
        <fullName evidence="1">Uncharacterized protein</fullName>
    </submittedName>
</protein>
<gene>
    <name evidence="1" type="ORF">BECKDK2373C_GA0170839_107514</name>
</gene>